<evidence type="ECO:0000313" key="3">
    <source>
        <dbReference type="Proteomes" id="UP001501588"/>
    </source>
</evidence>
<proteinExistence type="predicted"/>
<dbReference type="Gene3D" id="3.40.50.720">
    <property type="entry name" value="NAD(P)-binding Rossmann-like Domain"/>
    <property type="match status" value="1"/>
</dbReference>
<dbReference type="SUPFAM" id="SSF69572">
    <property type="entry name" value="Activating enzymes of the ubiquitin-like proteins"/>
    <property type="match status" value="1"/>
</dbReference>
<organism evidence="2 3">
    <name type="scientific">Craurococcus roseus</name>
    <dbReference type="NCBI Taxonomy" id="77585"/>
    <lineage>
        <taxon>Bacteria</taxon>
        <taxon>Pseudomonadati</taxon>
        <taxon>Pseudomonadota</taxon>
        <taxon>Alphaproteobacteria</taxon>
        <taxon>Acetobacterales</taxon>
        <taxon>Acetobacteraceae</taxon>
        <taxon>Craurococcus</taxon>
    </lineage>
</organism>
<feature type="region of interest" description="Disordered" evidence="1">
    <location>
        <begin position="511"/>
        <end position="537"/>
    </location>
</feature>
<dbReference type="InterPro" id="IPR032864">
    <property type="entry name" value="Prok-E2_C"/>
</dbReference>
<protein>
    <submittedName>
        <fullName evidence="2">E2 ligase fold family C protein</fullName>
    </submittedName>
</protein>
<dbReference type="InterPro" id="IPR035985">
    <property type="entry name" value="Ubiquitin-activating_enz"/>
</dbReference>
<comment type="caution">
    <text evidence="2">The sequence shown here is derived from an EMBL/GenBank/DDBJ whole genome shotgun (WGS) entry which is preliminary data.</text>
</comment>
<keyword evidence="2" id="KW-0436">Ligase</keyword>
<name>A0ABN1EUA9_9PROT</name>
<keyword evidence="3" id="KW-1185">Reference proteome</keyword>
<dbReference type="EMBL" id="BAAAFZ010000009">
    <property type="protein sequence ID" value="GAA0574650.1"/>
    <property type="molecule type" value="Genomic_DNA"/>
</dbReference>
<evidence type="ECO:0000256" key="1">
    <source>
        <dbReference type="SAM" id="MobiDB-lite"/>
    </source>
</evidence>
<dbReference type="Proteomes" id="UP001501588">
    <property type="component" value="Unassembled WGS sequence"/>
</dbReference>
<accession>A0ABN1EUA9</accession>
<dbReference type="GO" id="GO:0016874">
    <property type="term" value="F:ligase activity"/>
    <property type="evidence" value="ECO:0007669"/>
    <property type="project" value="UniProtKB-KW"/>
</dbReference>
<reference evidence="2 3" key="1">
    <citation type="journal article" date="2019" name="Int. J. Syst. Evol. Microbiol.">
        <title>The Global Catalogue of Microorganisms (GCM) 10K type strain sequencing project: providing services to taxonomists for standard genome sequencing and annotation.</title>
        <authorList>
            <consortium name="The Broad Institute Genomics Platform"/>
            <consortium name="The Broad Institute Genome Sequencing Center for Infectious Disease"/>
            <person name="Wu L."/>
            <person name="Ma J."/>
        </authorList>
    </citation>
    <scope>NUCLEOTIDE SEQUENCE [LARGE SCALE GENOMIC DNA]</scope>
    <source>
        <strain evidence="2 3">JCM 9933</strain>
    </source>
</reference>
<dbReference type="RefSeq" id="WP_343894240.1">
    <property type="nucleotide sequence ID" value="NZ_BAAAFZ010000009.1"/>
</dbReference>
<gene>
    <name evidence="2" type="ORF">GCM10009416_11690</name>
</gene>
<sequence length="537" mass="56586">MALANFHARSVAAAVHVLRNFDEQGFLDTLEAACVGVAFDRAAALSASGSAALELAVDLLARLYPRLFILSLGRGAALDKRASALSAQARSINPDIELTAGAPAVRCTACIVVGGSDPAFEGRKVFIGSDGWRVRLSATAPVPSGRAAANPFAAGAAACLGVANVFRLVFADQLPHGAPDGEVCFSILSQDGAHAPEPPLPRAVDIGSVHLAGLGAIGRGFVWAMRRVPGVSGALDLIDHEDIELPNLQRYVECGQADVGASKVDTAARLLSGTSLRVAPHRCRWGAFLGERGDWDLGTVAVALDTAQDRRAVQASLPRRILNAWTQPGDLGVSRHDFLDGACLACLYLPDRAVPHEDEIVAAALGLADVRMVRGMLHAGTPVDRSLLERVSAARGVELEKLLPYDGLPLRAFYGKAVCGTAIFGGGNKGDGAMAVPMAFQSALAGVLLAAEVVIDAARLRSRRVPVATKLDLLRPVPAVLTVPAAKAPRNRCICQDPDYVGAYQAKYGRRLSEPQRPHRPHPQRARPAGRVQPRGR</sequence>
<dbReference type="Pfam" id="PF14459">
    <property type="entry name" value="Prok-E2_C"/>
    <property type="match status" value="1"/>
</dbReference>
<evidence type="ECO:0000313" key="2">
    <source>
        <dbReference type="EMBL" id="GAA0574650.1"/>
    </source>
</evidence>